<reference evidence="6" key="1">
    <citation type="journal article" date="2021" name="PeerJ">
        <title>Extensive microbial diversity within the chicken gut microbiome revealed by metagenomics and culture.</title>
        <authorList>
            <person name="Gilroy R."/>
            <person name="Ravi A."/>
            <person name="Getino M."/>
            <person name="Pursley I."/>
            <person name="Horton D.L."/>
            <person name="Alikhan N.F."/>
            <person name="Baker D."/>
            <person name="Gharbi K."/>
            <person name="Hall N."/>
            <person name="Watson M."/>
            <person name="Adriaenssens E.M."/>
            <person name="Foster-Nyarko E."/>
            <person name="Jarju S."/>
            <person name="Secka A."/>
            <person name="Antonio M."/>
            <person name="Oren A."/>
            <person name="Chaudhuri R.R."/>
            <person name="La Ragione R."/>
            <person name="Hildebrand F."/>
            <person name="Pallen M.J."/>
        </authorList>
    </citation>
    <scope>NUCLEOTIDE SEQUENCE</scope>
    <source>
        <strain evidence="6">ChiW4-1371</strain>
    </source>
</reference>
<dbReference type="PANTHER" id="PTHR46743:SF2">
    <property type="entry name" value="TEICHOIC ACIDS EXPORT ATP-BINDING PROTEIN TAGH"/>
    <property type="match status" value="1"/>
</dbReference>
<dbReference type="EMBL" id="DXAQ01000028">
    <property type="protein sequence ID" value="HIZ88681.1"/>
    <property type="molecule type" value="Genomic_DNA"/>
</dbReference>
<sequence>MLTVNNVTMKYKIYNDNIKSIKEYFVSLIKGKISYREFTALENISFSINKGDVLGIIGHNGAGKSTLLKIIANVVKPTSGDVCVQGTIAPLLELGAGFDYDLSGRENIYINGAILGYSKNFINSKYEEILEFSELKDFIDVPLRNYSSGMVVRLAFSIATIVKPEILIVDEILAVGDEHFQQKSKNRMLELMSGGCTVIFVSHT</sequence>
<dbReference type="PANTHER" id="PTHR46743">
    <property type="entry name" value="TEICHOIC ACIDS EXPORT ATP-BINDING PROTEIN TAGH"/>
    <property type="match status" value="1"/>
</dbReference>
<comment type="caution">
    <text evidence="6">The sequence shown here is derived from an EMBL/GenBank/DDBJ whole genome shotgun (WGS) entry which is preliminary data.</text>
</comment>
<dbReference type="CDD" id="cd03220">
    <property type="entry name" value="ABC_KpsT_Wzt"/>
    <property type="match status" value="1"/>
</dbReference>
<gene>
    <name evidence="6" type="ORF">H9804_01950</name>
</gene>
<evidence type="ECO:0000259" key="5">
    <source>
        <dbReference type="PROSITE" id="PS50893"/>
    </source>
</evidence>
<reference evidence="6" key="2">
    <citation type="submission" date="2021-04" db="EMBL/GenBank/DDBJ databases">
        <authorList>
            <person name="Gilroy R."/>
        </authorList>
    </citation>
    <scope>NUCLEOTIDE SEQUENCE</scope>
    <source>
        <strain evidence="6">ChiW4-1371</strain>
    </source>
</reference>
<evidence type="ECO:0000313" key="7">
    <source>
        <dbReference type="Proteomes" id="UP000824176"/>
    </source>
</evidence>
<dbReference type="PROSITE" id="PS50893">
    <property type="entry name" value="ABC_TRANSPORTER_2"/>
    <property type="match status" value="1"/>
</dbReference>
<dbReference type="GO" id="GO:0140359">
    <property type="term" value="F:ABC-type transporter activity"/>
    <property type="evidence" value="ECO:0007669"/>
    <property type="project" value="InterPro"/>
</dbReference>
<dbReference type="GO" id="GO:0005524">
    <property type="term" value="F:ATP binding"/>
    <property type="evidence" value="ECO:0007669"/>
    <property type="project" value="UniProtKB-KW"/>
</dbReference>
<dbReference type="InterPro" id="IPR003439">
    <property type="entry name" value="ABC_transporter-like_ATP-bd"/>
</dbReference>
<dbReference type="SUPFAM" id="SSF52540">
    <property type="entry name" value="P-loop containing nucleoside triphosphate hydrolases"/>
    <property type="match status" value="1"/>
</dbReference>
<dbReference type="InterPro" id="IPR050683">
    <property type="entry name" value="Bact_Polysacc_Export_ATP-bd"/>
</dbReference>
<evidence type="ECO:0000256" key="2">
    <source>
        <dbReference type="ARBA" id="ARBA00022448"/>
    </source>
</evidence>
<evidence type="ECO:0000313" key="6">
    <source>
        <dbReference type="EMBL" id="HIZ88681.1"/>
    </source>
</evidence>
<dbReference type="InterPro" id="IPR027417">
    <property type="entry name" value="P-loop_NTPase"/>
</dbReference>
<evidence type="ECO:0000256" key="3">
    <source>
        <dbReference type="ARBA" id="ARBA00022741"/>
    </source>
</evidence>
<name>A0A9D2GT14_9BACT</name>
<comment type="similarity">
    <text evidence="1">Belongs to the ABC transporter superfamily.</text>
</comment>
<keyword evidence="4 6" id="KW-0067">ATP-binding</keyword>
<dbReference type="AlphaFoldDB" id="A0A9D2GT14"/>
<evidence type="ECO:0000256" key="4">
    <source>
        <dbReference type="ARBA" id="ARBA00022840"/>
    </source>
</evidence>
<keyword evidence="3" id="KW-0547">Nucleotide-binding</keyword>
<evidence type="ECO:0000256" key="1">
    <source>
        <dbReference type="ARBA" id="ARBA00005417"/>
    </source>
</evidence>
<protein>
    <submittedName>
        <fullName evidence="6">ABC transporter ATP-binding protein</fullName>
    </submittedName>
</protein>
<dbReference type="GO" id="GO:0016020">
    <property type="term" value="C:membrane"/>
    <property type="evidence" value="ECO:0007669"/>
    <property type="project" value="InterPro"/>
</dbReference>
<organism evidence="6 7">
    <name type="scientific">Candidatus Mucispirillum faecigallinarum</name>
    <dbReference type="NCBI Taxonomy" id="2838699"/>
    <lineage>
        <taxon>Bacteria</taxon>
        <taxon>Pseudomonadati</taxon>
        <taxon>Deferribacterota</taxon>
        <taxon>Deferribacteres</taxon>
        <taxon>Deferribacterales</taxon>
        <taxon>Mucispirillaceae</taxon>
        <taxon>Mucispirillum</taxon>
    </lineage>
</organism>
<proteinExistence type="inferred from homology"/>
<dbReference type="GO" id="GO:0016887">
    <property type="term" value="F:ATP hydrolysis activity"/>
    <property type="evidence" value="ECO:0007669"/>
    <property type="project" value="InterPro"/>
</dbReference>
<dbReference type="InterPro" id="IPR015860">
    <property type="entry name" value="ABC_transpr_TagH-like"/>
</dbReference>
<feature type="non-terminal residue" evidence="6">
    <location>
        <position position="204"/>
    </location>
</feature>
<keyword evidence="2" id="KW-0813">Transport</keyword>
<dbReference type="Pfam" id="PF00005">
    <property type="entry name" value="ABC_tran"/>
    <property type="match status" value="1"/>
</dbReference>
<accession>A0A9D2GT14</accession>
<dbReference type="Gene3D" id="3.40.50.300">
    <property type="entry name" value="P-loop containing nucleotide triphosphate hydrolases"/>
    <property type="match status" value="1"/>
</dbReference>
<feature type="domain" description="ABC transporter" evidence="5">
    <location>
        <begin position="23"/>
        <end position="204"/>
    </location>
</feature>
<dbReference type="Proteomes" id="UP000824176">
    <property type="component" value="Unassembled WGS sequence"/>
</dbReference>